<dbReference type="Proteomes" id="UP000004814">
    <property type="component" value="Unassembled WGS sequence"/>
</dbReference>
<evidence type="ECO:0000313" key="2">
    <source>
        <dbReference type="EMBL" id="EDT43527.1"/>
    </source>
</evidence>
<feature type="transmembrane region" description="Helical" evidence="1">
    <location>
        <begin position="57"/>
        <end position="78"/>
    </location>
</feature>
<protein>
    <submittedName>
        <fullName evidence="2">Uncharacterized protein</fullName>
    </submittedName>
</protein>
<keyword evidence="1" id="KW-0812">Transmembrane</keyword>
<dbReference type="EMBL" id="ABLK01000013">
    <property type="protein sequence ID" value="EDT43527.1"/>
    <property type="molecule type" value="Genomic_DNA"/>
</dbReference>
<keyword evidence="1" id="KW-1133">Transmembrane helix</keyword>
<reference evidence="2 3" key="1">
    <citation type="submission" date="2008-03" db="EMBL/GenBank/DDBJ databases">
        <title>Sequencing of the draft genome and assembly of Burkholderia ambifaria MEX-5.</title>
        <authorList>
            <consortium name="US DOE Joint Genome Institute (JGI-PGF)"/>
            <person name="Copeland A."/>
            <person name="Lucas S."/>
            <person name="Lapidus A."/>
            <person name="Glavina del Rio T."/>
            <person name="Dalin E."/>
            <person name="Tice H."/>
            <person name="Bruce D."/>
            <person name="Goodwin L."/>
            <person name="Pitluck S."/>
            <person name="Larimer F."/>
            <person name="Land M.L."/>
            <person name="Hauser L."/>
            <person name="Tiedje J."/>
            <person name="Richardson P."/>
        </authorList>
    </citation>
    <scope>NUCLEOTIDE SEQUENCE [LARGE SCALE GENOMIC DNA]</scope>
    <source>
        <strain evidence="2 3">MEX-5</strain>
    </source>
</reference>
<gene>
    <name evidence="2" type="ORF">BamMEX5DRAFT_0708</name>
</gene>
<comment type="caution">
    <text evidence="2">The sequence shown here is derived from an EMBL/GenBank/DDBJ whole genome shotgun (WGS) entry which is preliminary data.</text>
</comment>
<evidence type="ECO:0000313" key="3">
    <source>
        <dbReference type="Proteomes" id="UP000004814"/>
    </source>
</evidence>
<dbReference type="PATRIC" id="fig|396597.7.peg.7716"/>
<organism evidence="2 3">
    <name type="scientific">Burkholderia ambifaria MEX-5</name>
    <dbReference type="NCBI Taxonomy" id="396597"/>
    <lineage>
        <taxon>Bacteria</taxon>
        <taxon>Pseudomonadati</taxon>
        <taxon>Pseudomonadota</taxon>
        <taxon>Betaproteobacteria</taxon>
        <taxon>Burkholderiales</taxon>
        <taxon>Burkholderiaceae</taxon>
        <taxon>Burkholderia</taxon>
        <taxon>Burkholderia cepacia complex</taxon>
    </lineage>
</organism>
<accession>B1SYU2</accession>
<keyword evidence="1" id="KW-0472">Membrane</keyword>
<sequence length="106" mass="11666">MSLDRTACRRIATIRFVCAISIVLAVATGWFVVYGTVQVLLMKPTDNGIGIMVRNTPGYLLLAAVSLVCQISTIVDLIKRAGEMARVARESAGERKQRTLGRVRMR</sequence>
<dbReference type="AlphaFoldDB" id="B1SYU2"/>
<proteinExistence type="predicted"/>
<name>B1SYU2_9BURK</name>
<evidence type="ECO:0000256" key="1">
    <source>
        <dbReference type="SAM" id="Phobius"/>
    </source>
</evidence>
<feature type="transmembrane region" description="Helical" evidence="1">
    <location>
        <begin position="12"/>
        <end position="37"/>
    </location>
</feature>